<reference evidence="1 2" key="1">
    <citation type="journal article" date="2020" name="Syst. Appl. Microbiol.">
        <title>Arthrospiribacter ruber gen. nov., sp. nov., a novel bacterium isolated from Arthrospira cultures.</title>
        <authorList>
            <person name="Waleron M."/>
            <person name="Misztak A."/>
            <person name="Waleron M.M."/>
            <person name="Furmaniak M."/>
            <person name="Mrozik A."/>
            <person name="Waleron K."/>
        </authorList>
    </citation>
    <scope>NUCLEOTIDE SEQUENCE [LARGE SCALE GENOMIC DNA]</scope>
    <source>
        <strain evidence="1 2">DPMB0001</strain>
    </source>
</reference>
<evidence type="ECO:0000313" key="1">
    <source>
        <dbReference type="EMBL" id="MBW3469173.1"/>
    </source>
</evidence>
<dbReference type="AlphaFoldDB" id="A0A951J1T7"/>
<dbReference type="EMBL" id="RPHB01000007">
    <property type="protein sequence ID" value="MBW3469173.1"/>
    <property type="molecule type" value="Genomic_DNA"/>
</dbReference>
<keyword evidence="2" id="KW-1185">Reference proteome</keyword>
<dbReference type="Pfam" id="PF14356">
    <property type="entry name" value="DUF4403"/>
    <property type="match status" value="1"/>
</dbReference>
<accession>A0A951J1T7</accession>
<proteinExistence type="predicted"/>
<dbReference type="RefSeq" id="WP_219291731.1">
    <property type="nucleotide sequence ID" value="NZ_RPHB01000007.1"/>
</dbReference>
<comment type="caution">
    <text evidence="1">The sequence shown here is derived from an EMBL/GenBank/DDBJ whole genome shotgun (WGS) entry which is preliminary data.</text>
</comment>
<name>A0A951J1T7_9BACT</name>
<gene>
    <name evidence="1" type="ORF">EGN73_15340</name>
</gene>
<sequence>MRITRFSSILIVLVIFSCRSIRPERPPAVSELQIAPQAVSKINVPVVIPLSFLQDNLNKEVGSKLFADRGLDLGSGLTADLDINRTGLLSIRAEENNLIKVKVPMNARGDLKIEKRVFGQNLSTNFPFNENLAPEISFKPEIATDWQLNVSNIDIDNWGRSLSYNLLGFEINLEPLVKNQLKNVLDNQLKAANLTSFDFKEIAQSTWDAFSEPYTIEEAGITAHFYSVPKRISIKEEFTQDQNLVLYMGIEGEMHSKLGQKPDVAKTALPPISKAAEKDNYLDLVLPLKIPYSDLDAYLNETFDGQKIRTNKNTVLLPTNLRTQQFGDNTLLSMDFVAIRDNKNDISGRMFFVGKPEYDEESQTLVFTDPKFDVDTGDFLTNLGIRLRKGKVQRQIKKMAVLSIGEILDSAKKELQSQGNITTDFADFSIVQPDLKIEGIYPDEEAITVHIRALGEVDVRLKKWK</sequence>
<dbReference type="InterPro" id="IPR025515">
    <property type="entry name" value="DUF4403"/>
</dbReference>
<dbReference type="PROSITE" id="PS51257">
    <property type="entry name" value="PROKAR_LIPOPROTEIN"/>
    <property type="match status" value="1"/>
</dbReference>
<organism evidence="1 2">
    <name type="scientific">Arthrospiribacter ruber</name>
    <dbReference type="NCBI Taxonomy" id="2487934"/>
    <lineage>
        <taxon>Bacteria</taxon>
        <taxon>Pseudomonadati</taxon>
        <taxon>Bacteroidota</taxon>
        <taxon>Cytophagia</taxon>
        <taxon>Cytophagales</taxon>
        <taxon>Cyclobacteriaceae</taxon>
        <taxon>Arthrospiribacter</taxon>
    </lineage>
</organism>
<protein>
    <submittedName>
        <fullName evidence="1">DUF4403 family protein</fullName>
    </submittedName>
</protein>
<dbReference type="Proteomes" id="UP000727490">
    <property type="component" value="Unassembled WGS sequence"/>
</dbReference>
<evidence type="ECO:0000313" key="2">
    <source>
        <dbReference type="Proteomes" id="UP000727490"/>
    </source>
</evidence>